<dbReference type="EMBL" id="PFBB01000001">
    <property type="protein sequence ID" value="PIR88852.1"/>
    <property type="molecule type" value="Genomic_DNA"/>
</dbReference>
<proteinExistence type="predicted"/>
<feature type="non-terminal residue" evidence="2">
    <location>
        <position position="132"/>
    </location>
</feature>
<gene>
    <name evidence="2" type="ORF">COU09_00025</name>
</gene>
<keyword evidence="1" id="KW-0732">Signal</keyword>
<dbReference type="AlphaFoldDB" id="A0A2H0UQX7"/>
<protein>
    <submittedName>
        <fullName evidence="2">Uncharacterized protein</fullName>
    </submittedName>
</protein>
<evidence type="ECO:0000313" key="2">
    <source>
        <dbReference type="EMBL" id="PIR88852.1"/>
    </source>
</evidence>
<accession>A0A2H0UQX7</accession>
<feature type="chain" id="PRO_5013581007" evidence="1">
    <location>
        <begin position="24"/>
        <end position="132"/>
    </location>
</feature>
<sequence>MKKIVLAIAITTLLVSGLGVANAASPISSFGSSTYLNMVFAGWNISGASSVSLDVKCTGDSNLKYNRFSPASGGIPCTGYKQNFVYSSGTGTGSVRFDFPTERTKDLTVEFTLWASLNGQTYSATDTEVLEA</sequence>
<organism evidence="2 3">
    <name type="scientific">Candidatus Harrisonbacteria bacterium CG10_big_fil_rev_8_21_14_0_10_44_23</name>
    <dbReference type="NCBI Taxonomy" id="1974585"/>
    <lineage>
        <taxon>Bacteria</taxon>
        <taxon>Candidatus Harrisoniibacteriota</taxon>
    </lineage>
</organism>
<evidence type="ECO:0000256" key="1">
    <source>
        <dbReference type="SAM" id="SignalP"/>
    </source>
</evidence>
<comment type="caution">
    <text evidence="2">The sequence shown here is derived from an EMBL/GenBank/DDBJ whole genome shotgun (WGS) entry which is preliminary data.</text>
</comment>
<evidence type="ECO:0000313" key="3">
    <source>
        <dbReference type="Proteomes" id="UP000229615"/>
    </source>
</evidence>
<dbReference type="Proteomes" id="UP000229615">
    <property type="component" value="Unassembled WGS sequence"/>
</dbReference>
<feature type="signal peptide" evidence="1">
    <location>
        <begin position="1"/>
        <end position="23"/>
    </location>
</feature>
<reference evidence="3" key="1">
    <citation type="submission" date="2017-09" db="EMBL/GenBank/DDBJ databases">
        <title>Depth-based differentiation of microbial function through sediment-hosted aquifers and enrichment of novel symbionts in the deep terrestrial subsurface.</title>
        <authorList>
            <person name="Probst A.J."/>
            <person name="Ladd B."/>
            <person name="Jarett J.K."/>
            <person name="Geller-Mcgrath D.E."/>
            <person name="Sieber C.M.K."/>
            <person name="Emerson J.B."/>
            <person name="Anantharaman K."/>
            <person name="Thomas B.C."/>
            <person name="Malmstrom R."/>
            <person name="Stieglmeier M."/>
            <person name="Klingl A."/>
            <person name="Woyke T."/>
            <person name="Ryan C.M."/>
            <person name="Banfield J.F."/>
        </authorList>
    </citation>
    <scope>NUCLEOTIDE SEQUENCE [LARGE SCALE GENOMIC DNA]</scope>
</reference>
<name>A0A2H0UQX7_9BACT</name>